<name>A0A2Y9AFW8_9MICO</name>
<proteinExistence type="predicted"/>
<reference evidence="5 6" key="1">
    <citation type="submission" date="2016-10" db="EMBL/GenBank/DDBJ databases">
        <authorList>
            <person name="Cai Z."/>
        </authorList>
    </citation>
    <scope>NUCLEOTIDE SEQUENCE [LARGE SCALE GENOMIC DNA]</scope>
    <source>
        <strain evidence="5 6">CGMCC 1.10826</strain>
    </source>
</reference>
<evidence type="ECO:0000259" key="4">
    <source>
        <dbReference type="Pfam" id="PF13579"/>
    </source>
</evidence>
<gene>
    <name evidence="5" type="ORF">SAMN05216184_107108</name>
</gene>
<accession>A0A2Y9AFW8</accession>
<dbReference type="AlphaFoldDB" id="A0A2Y9AFW8"/>
<dbReference type="RefSeq" id="WP_110852691.1">
    <property type="nucleotide sequence ID" value="NZ_QKLZ01000007.1"/>
</dbReference>
<dbReference type="SUPFAM" id="SSF53756">
    <property type="entry name" value="UDP-Glycosyltransferase/glycogen phosphorylase"/>
    <property type="match status" value="1"/>
</dbReference>
<sequence>MASVPRLDHGAPSPLPGADVLAEGALAQLGAMHARLEEAVAQAERQLPLSQRLRRGWRRARRNGARVHLYPAAFSRGYRSVRRHAVAKADLRTLAELVAEGRYAEATALGTALLPERGDDAEFLDTALEAFTRTGALTSQIAAVRAKRARADTATLARQEAKLVGKLHELEPAWLPDVPTPAAPPAAEPGRVLHLLKVSMPYRQSGYTMRSHYVIESQRAVGLEPVGVTALGFPEGEEAPRTEIVDGTTFHRLPAPKNVVTGLPDVYLEKYATAVAERMPEIRPSVIHAHSGHRGFETAVVALALGRAYDVPVVYEVRGFFESLWSGDTAWNERGETYARRIARETWCMNQADAVVTLSESMKADIVARGVPADKVAVVPNGVNTDQFHPRERSTALVERWGLQDSFVFGYVSNLDHRREGHELLVRAAARLRERGVPAVAMIIGDGRRRAELERIAADEGVEGSVIFTGKVPHTEVLDYYRLLDVFVVPRIDERAARLVTPLKPFEAMAAQVPVVVSDLPALQEITGDGERGWSFRTGDADSLADALAALHADPGGRDTLAGRGRDWVVAERQWVSNGRRYADLYERIRPAGA</sequence>
<dbReference type="CDD" id="cd03794">
    <property type="entry name" value="GT4_WbuB-like"/>
    <property type="match status" value="1"/>
</dbReference>
<evidence type="ECO:0000313" key="5">
    <source>
        <dbReference type="EMBL" id="SSA43210.1"/>
    </source>
</evidence>
<dbReference type="Pfam" id="PF13579">
    <property type="entry name" value="Glyco_trans_4_4"/>
    <property type="match status" value="1"/>
</dbReference>
<evidence type="ECO:0000256" key="2">
    <source>
        <dbReference type="ARBA" id="ARBA00022676"/>
    </source>
</evidence>
<dbReference type="OrthoDB" id="509705at2"/>
<dbReference type="Gene3D" id="3.40.50.2000">
    <property type="entry name" value="Glycogen Phosphorylase B"/>
    <property type="match status" value="2"/>
</dbReference>
<keyword evidence="2" id="KW-0328">Glycosyltransferase</keyword>
<feature type="domain" description="Glycosyltransferase subfamily 4-like N-terminal" evidence="4">
    <location>
        <begin position="206"/>
        <end position="382"/>
    </location>
</feature>
<evidence type="ECO:0000256" key="1">
    <source>
        <dbReference type="ARBA" id="ARBA00021292"/>
    </source>
</evidence>
<dbReference type="InterPro" id="IPR028098">
    <property type="entry name" value="Glyco_trans_4-like_N"/>
</dbReference>
<evidence type="ECO:0000256" key="3">
    <source>
        <dbReference type="ARBA" id="ARBA00022679"/>
    </source>
</evidence>
<dbReference type="Pfam" id="PF13692">
    <property type="entry name" value="Glyco_trans_1_4"/>
    <property type="match status" value="1"/>
</dbReference>
<dbReference type="GO" id="GO:0016758">
    <property type="term" value="F:hexosyltransferase activity"/>
    <property type="evidence" value="ECO:0007669"/>
    <property type="project" value="TreeGrafter"/>
</dbReference>
<dbReference type="PANTHER" id="PTHR45947">
    <property type="entry name" value="SULFOQUINOVOSYL TRANSFERASE SQD2"/>
    <property type="match status" value="1"/>
</dbReference>
<dbReference type="PANTHER" id="PTHR45947:SF3">
    <property type="entry name" value="SULFOQUINOVOSYL TRANSFERASE SQD2"/>
    <property type="match status" value="1"/>
</dbReference>
<dbReference type="EMBL" id="UETB01000007">
    <property type="protein sequence ID" value="SSA43210.1"/>
    <property type="molecule type" value="Genomic_DNA"/>
</dbReference>
<dbReference type="GO" id="GO:1901137">
    <property type="term" value="P:carbohydrate derivative biosynthetic process"/>
    <property type="evidence" value="ECO:0007669"/>
    <property type="project" value="UniProtKB-ARBA"/>
</dbReference>
<keyword evidence="3 5" id="KW-0808">Transferase</keyword>
<dbReference type="InterPro" id="IPR050194">
    <property type="entry name" value="Glycosyltransferase_grp1"/>
</dbReference>
<evidence type="ECO:0000313" key="6">
    <source>
        <dbReference type="Proteomes" id="UP000250222"/>
    </source>
</evidence>
<keyword evidence="6" id="KW-1185">Reference proteome</keyword>
<organism evidence="5 6">
    <name type="scientific">Georgenia satyanarayanai</name>
    <dbReference type="NCBI Taxonomy" id="860221"/>
    <lineage>
        <taxon>Bacteria</taxon>
        <taxon>Bacillati</taxon>
        <taxon>Actinomycetota</taxon>
        <taxon>Actinomycetes</taxon>
        <taxon>Micrococcales</taxon>
        <taxon>Bogoriellaceae</taxon>
        <taxon>Georgenia</taxon>
    </lineage>
</organism>
<dbReference type="Proteomes" id="UP000250222">
    <property type="component" value="Unassembled WGS sequence"/>
</dbReference>
<protein>
    <recommendedName>
        <fullName evidence="1">D-inositol 3-phosphate glycosyltransferase</fullName>
    </recommendedName>
</protein>